<feature type="region of interest" description="Disordered" evidence="7">
    <location>
        <begin position="190"/>
        <end position="209"/>
    </location>
</feature>
<evidence type="ECO:0000256" key="5">
    <source>
        <dbReference type="ARBA" id="ARBA00023069"/>
    </source>
</evidence>
<feature type="domain" description="WDR19 WD40 repeat" evidence="8">
    <location>
        <begin position="515"/>
        <end position="697"/>
    </location>
</feature>
<dbReference type="Pfam" id="PF23387">
    <property type="entry name" value="TPR_IFT80_172"/>
    <property type="match status" value="1"/>
</dbReference>
<name>D7FIK0_ECTSI</name>
<evidence type="ECO:0000259" key="8">
    <source>
        <dbReference type="Pfam" id="PF15911"/>
    </source>
</evidence>
<evidence type="ECO:0000256" key="2">
    <source>
        <dbReference type="ARBA" id="ARBA00022574"/>
    </source>
</evidence>
<evidence type="ECO:0000313" key="12">
    <source>
        <dbReference type="EMBL" id="CBJ28818.1"/>
    </source>
</evidence>
<reference evidence="12 13" key="1">
    <citation type="journal article" date="2010" name="Nature">
        <title>The Ectocarpus genome and the independent evolution of multicellularity in brown algae.</title>
        <authorList>
            <person name="Cock J.M."/>
            <person name="Sterck L."/>
            <person name="Rouze P."/>
            <person name="Scornet D."/>
            <person name="Allen A.E."/>
            <person name="Amoutzias G."/>
            <person name="Anthouard V."/>
            <person name="Artiguenave F."/>
            <person name="Aury J.M."/>
            <person name="Badger J.H."/>
            <person name="Beszteri B."/>
            <person name="Billiau K."/>
            <person name="Bonnet E."/>
            <person name="Bothwell J.H."/>
            <person name="Bowler C."/>
            <person name="Boyen C."/>
            <person name="Brownlee C."/>
            <person name="Carrano C.J."/>
            <person name="Charrier B."/>
            <person name="Cho G.Y."/>
            <person name="Coelho S.M."/>
            <person name="Collen J."/>
            <person name="Corre E."/>
            <person name="Da Silva C."/>
            <person name="Delage L."/>
            <person name="Delaroque N."/>
            <person name="Dittami S.M."/>
            <person name="Doulbeau S."/>
            <person name="Elias M."/>
            <person name="Farnham G."/>
            <person name="Gachon C.M."/>
            <person name="Gschloessl B."/>
            <person name="Heesch S."/>
            <person name="Jabbari K."/>
            <person name="Jubin C."/>
            <person name="Kawai H."/>
            <person name="Kimura K."/>
            <person name="Kloareg B."/>
            <person name="Kupper F.C."/>
            <person name="Lang D."/>
            <person name="Le Bail A."/>
            <person name="Leblanc C."/>
            <person name="Lerouge P."/>
            <person name="Lohr M."/>
            <person name="Lopez P.J."/>
            <person name="Martens C."/>
            <person name="Maumus F."/>
            <person name="Michel G."/>
            <person name="Miranda-Saavedra D."/>
            <person name="Morales J."/>
            <person name="Moreau H."/>
            <person name="Motomura T."/>
            <person name="Nagasato C."/>
            <person name="Napoli C.A."/>
            <person name="Nelson D.R."/>
            <person name="Nyvall-Collen P."/>
            <person name="Peters A.F."/>
            <person name="Pommier C."/>
            <person name="Potin P."/>
            <person name="Poulain J."/>
            <person name="Quesneville H."/>
            <person name="Read B."/>
            <person name="Rensing S.A."/>
            <person name="Ritter A."/>
            <person name="Rousvoal S."/>
            <person name="Samanta M."/>
            <person name="Samson G."/>
            <person name="Schroeder D.C."/>
            <person name="Segurens B."/>
            <person name="Strittmatter M."/>
            <person name="Tonon T."/>
            <person name="Tregear J.W."/>
            <person name="Valentin K."/>
            <person name="von Dassow P."/>
            <person name="Yamagishi T."/>
            <person name="Van de Peer Y."/>
            <person name="Wincker P."/>
        </authorList>
    </citation>
    <scope>NUCLEOTIDE SEQUENCE [LARGE SCALE GENOMIC DNA]</scope>
    <source>
        <strain evidence="13">Ec32 / CCAP1310/4</strain>
    </source>
</reference>
<dbReference type="GO" id="GO:0035721">
    <property type="term" value="P:intraciliary retrograde transport"/>
    <property type="evidence" value="ECO:0007669"/>
    <property type="project" value="InterPro"/>
</dbReference>
<organism evidence="12 13">
    <name type="scientific">Ectocarpus siliculosus</name>
    <name type="common">Brown alga</name>
    <name type="synonym">Conferva siliculosa</name>
    <dbReference type="NCBI Taxonomy" id="2880"/>
    <lineage>
        <taxon>Eukaryota</taxon>
        <taxon>Sar</taxon>
        <taxon>Stramenopiles</taxon>
        <taxon>Ochrophyta</taxon>
        <taxon>PX clade</taxon>
        <taxon>Phaeophyceae</taxon>
        <taxon>Ectocarpales</taxon>
        <taxon>Ectocarpaceae</taxon>
        <taxon>Ectocarpus</taxon>
    </lineage>
</organism>
<dbReference type="InterPro" id="IPR039468">
    <property type="entry name" value="WDR19_WD40_rpt"/>
</dbReference>
<dbReference type="EMBL" id="FN649745">
    <property type="protein sequence ID" value="CBJ28818.1"/>
    <property type="molecule type" value="Genomic_DNA"/>
</dbReference>
<dbReference type="SMART" id="SM00320">
    <property type="entry name" value="WD40"/>
    <property type="match status" value="5"/>
</dbReference>
<dbReference type="OrthoDB" id="10250638at2759"/>
<dbReference type="InterPro" id="IPR036322">
    <property type="entry name" value="WD40_repeat_dom_sf"/>
</dbReference>
<dbReference type="Pfam" id="PF23389">
    <property type="entry name" value="Beta-prop_WDR19_1st"/>
    <property type="match status" value="1"/>
</dbReference>
<dbReference type="Pfam" id="PF24762">
    <property type="entry name" value="TPR_IF140-IFT172"/>
    <property type="match status" value="1"/>
</dbReference>
<dbReference type="PANTHER" id="PTHR14920">
    <property type="entry name" value="OSMOTIC AVOIDANCE ABNORMAL PROTEIN 1/WD REPEAT MEMBRANE PROTEIN"/>
    <property type="match status" value="1"/>
</dbReference>
<dbReference type="OMA" id="NDMLTHT"/>
<dbReference type="SUPFAM" id="SSF48452">
    <property type="entry name" value="TPR-like"/>
    <property type="match status" value="1"/>
</dbReference>
<accession>D7FIK0</accession>
<dbReference type="GO" id="GO:0005929">
    <property type="term" value="C:cilium"/>
    <property type="evidence" value="ECO:0007669"/>
    <property type="project" value="UniProtKB-SubCell"/>
</dbReference>
<comment type="subcellular location">
    <subcellularLocation>
        <location evidence="1">Cell projection</location>
        <location evidence="1">Cilium</location>
    </subcellularLocation>
</comment>
<protein>
    <submittedName>
        <fullName evidence="12">WD repeat membrane protein</fullName>
    </submittedName>
</protein>
<evidence type="ECO:0000256" key="6">
    <source>
        <dbReference type="ARBA" id="ARBA00023273"/>
    </source>
</evidence>
<dbReference type="InterPro" id="IPR056168">
    <property type="entry name" value="TPR_IF140/IFT172/WDR19"/>
</dbReference>
<dbReference type="InterPro" id="IPR001680">
    <property type="entry name" value="WD40_rpt"/>
</dbReference>
<dbReference type="InterPro" id="IPR057855">
    <property type="entry name" value="Beta-prop_WDR19_1st"/>
</dbReference>
<feature type="domain" description="WDR19 first beta-propeller" evidence="10">
    <location>
        <begin position="17"/>
        <end position="358"/>
    </location>
</feature>
<proteinExistence type="predicted"/>
<feature type="compositionally biased region" description="Basic and acidic residues" evidence="7">
    <location>
        <begin position="1417"/>
        <end position="1433"/>
    </location>
</feature>
<dbReference type="Proteomes" id="UP000002630">
    <property type="component" value="Linkage Group LG20"/>
</dbReference>
<keyword evidence="2" id="KW-0853">WD repeat</keyword>
<keyword evidence="5" id="KW-0969">Cilium</keyword>
<gene>
    <name evidence="12" type="ORF">Esi_0122_0007</name>
</gene>
<dbReference type="InParanoid" id="D7FIK0"/>
<feature type="domain" description="WDR19 WD40 repeat" evidence="8">
    <location>
        <begin position="378"/>
        <end position="475"/>
    </location>
</feature>
<evidence type="ECO:0000256" key="3">
    <source>
        <dbReference type="ARBA" id="ARBA00022737"/>
    </source>
</evidence>
<feature type="region of interest" description="Disordered" evidence="7">
    <location>
        <begin position="1500"/>
        <end position="1584"/>
    </location>
</feature>
<dbReference type="GO" id="GO:0030991">
    <property type="term" value="C:intraciliary transport particle A"/>
    <property type="evidence" value="ECO:0007669"/>
    <property type="project" value="TreeGrafter"/>
</dbReference>
<dbReference type="PANTHER" id="PTHR14920:SF0">
    <property type="entry name" value="WD REPEAT DOMAIN 19"/>
    <property type="match status" value="1"/>
</dbReference>
<dbReference type="Pfam" id="PF15911">
    <property type="entry name" value="Beta-prop_WDR19_2nd"/>
    <property type="match status" value="2"/>
</dbReference>
<dbReference type="GO" id="GO:0060271">
    <property type="term" value="P:cilium assembly"/>
    <property type="evidence" value="ECO:0007669"/>
    <property type="project" value="TreeGrafter"/>
</dbReference>
<sequence>MKRLFKISSGEHGRGTVIVKWQPEGNFLATAGQNGLVHIFDRHGQRVDEISLQGQGSILALDWDMDGECLAVLQEGNGVIPIWDSSSRSTLSIDTNLKDPTFMAWSAIGPQLAVGTAKGNILMYNKRTRKKIPVLGKHPRRITCGAWGETNQLVLGSVDSTLTVSSDTGDTLEQTQLKRAPTAMCFLGGKRGRDGHGRPSSPQATRTVTPPADKKIVVAINLSGKSLLLYSLDDPDRPVELAFQNKYGNIVVHRQFGDSYLLLGFSEGYLVLISTHMSEIGEEQFSGRFFDGGLTDVSYSPELRQAVAAGPTSIKVVNMRTYKEVSEEQVPTSKEDGGICGLAWCPDGQILTVATATGDVFNFLARMPIVHASCGPCVAYLSSLRQVSVVDVARPGEKPLNVPVGIEPTIVGLGPAHVAVAMNDRVIFYRATRKDKSQVDEREYNGRVTDVQLNSTCAAVLSGSKVILQRIELDGKGGADGPGGRHGRSPAIAVGGGASTGSGGREGAGMMASPSARKTFPERADREHGEATVVGLTEAFLIYATKAGTVEFFCLSEWAPLAGIELKHASPVLRLWPNYLGTRVVFVDAVGAGWLYSPSSDKLTQIEGFPPNCRHCMWDQVDRDVLMISDGRELHTYVHSHTTIRGSMVTKLGLVEISEDGGVAMSPDSTPLPPQHAPVVSHKGTITCQTHTGNIASFVAAPYEFANAGSRAPSDVWERCFLENLALLRLKQAWRAALQLDERRYWLALSNKAMEVLDVQMAVHVYRQLGDAGMVMGLERIAYVEDKNLLAGHVALLFGNYQTAQDLFLSSSRPVTALEMRWDLRHWDQALKLAHTLAPHKEPELCVEYGQQLEFRGSNDDALAMYESALSSTSGGSGGGSAEEHKLSSPPDAAGGDVEDDDEDAAAAREDETRRAVCLAGVARCTLRSGDLRKGLRLARGAGSSQLFRECAGILESMKQPAEAAAMYELGGQDHRAAAIYVAAKDLDKAATVMPRVTQPKLLGQYAKACEITGRWEQALEAYERARDMDSVVRLCLDQLDQSHRAFAIVRENASSTGAEMVSRHCQDAGDWEGAIEFLLMAKRTADAFSLAKSHARMDIFTKVLGTDVSPDDALSVARFYEGKHELGKAGKFYSLCGQHHRALKLFLQCGKQEVEAAIAVVGKARNDMLTHTLIDFLMGETDGVPKDPNYIYRLYMALGSYSQAAKTAIIIAKQEQDLGNYKVAHGILFETIRQLEDQGIHVPQSLRRSFVLLHSYILVKKMVRRGDHEGAARMLLRVARSISRFPTHIVPVLTSTVIECQRSGLRNSAFEYASTLMRQEYRGQIDKKYRRNIEAIVRRPNRDEEPEPTSKCPISAAEVPITQLECPSTKDALPMCVITGQHMVKEDWCLCPRSRMPALLSHYESHLQYEQANNSKPHERRGNGEDREEKQTDAAANDEAGGAHGRVEPTAPRGAAAGGGGEYLGYTGTDPVTGQLVRSGELVKASPAEVADYLKRYNELDDGEEGKENDGAPGGRDTGAAAGSSAGGGGRGAVNEAFGVDDGGRAADARDHKNGEGRAKDSAPVASAGGGAYRGNHNVPAAG</sequence>
<evidence type="ECO:0000313" key="13">
    <source>
        <dbReference type="Proteomes" id="UP000002630"/>
    </source>
</evidence>
<evidence type="ECO:0000259" key="10">
    <source>
        <dbReference type="Pfam" id="PF23389"/>
    </source>
</evidence>
<feature type="region of interest" description="Disordered" evidence="7">
    <location>
        <begin position="1410"/>
        <end position="1463"/>
    </location>
</feature>
<keyword evidence="6" id="KW-0966">Cell projection</keyword>
<feature type="compositionally biased region" description="Basic and acidic residues" evidence="7">
    <location>
        <begin position="1543"/>
        <end position="1562"/>
    </location>
</feature>
<dbReference type="eggNOG" id="KOG2247">
    <property type="taxonomic scope" value="Eukaryota"/>
</dbReference>
<keyword evidence="3" id="KW-0677">Repeat</keyword>
<dbReference type="Gene3D" id="2.130.10.10">
    <property type="entry name" value="YVTN repeat-like/Quinoprotein amine dehydrogenase"/>
    <property type="match status" value="1"/>
</dbReference>
<feature type="region of interest" description="Disordered" evidence="7">
    <location>
        <begin position="870"/>
        <end position="910"/>
    </location>
</feature>
<evidence type="ECO:0000256" key="4">
    <source>
        <dbReference type="ARBA" id="ARBA00022803"/>
    </source>
</evidence>
<evidence type="ECO:0000259" key="11">
    <source>
        <dbReference type="Pfam" id="PF24762"/>
    </source>
</evidence>
<dbReference type="InterPro" id="IPR040379">
    <property type="entry name" value="WDR19/dyf-2"/>
</dbReference>
<dbReference type="InterPro" id="IPR056157">
    <property type="entry name" value="TPR_IFT80_172_dom"/>
</dbReference>
<evidence type="ECO:0000259" key="9">
    <source>
        <dbReference type="Pfam" id="PF23387"/>
    </source>
</evidence>
<dbReference type="SUPFAM" id="SSF50978">
    <property type="entry name" value="WD40 repeat-like"/>
    <property type="match status" value="2"/>
</dbReference>
<dbReference type="Gene3D" id="1.25.40.470">
    <property type="match status" value="2"/>
</dbReference>
<dbReference type="EMBL" id="FN647890">
    <property type="protein sequence ID" value="CBJ28818.1"/>
    <property type="molecule type" value="Genomic_DNA"/>
</dbReference>
<feature type="region of interest" description="Disordered" evidence="7">
    <location>
        <begin position="477"/>
        <end position="513"/>
    </location>
</feature>
<dbReference type="InterPro" id="IPR015943">
    <property type="entry name" value="WD40/YVTN_repeat-like_dom_sf"/>
</dbReference>
<keyword evidence="13" id="KW-1185">Reference proteome</keyword>
<keyword evidence="4" id="KW-0802">TPR repeat</keyword>
<dbReference type="STRING" id="2880.D7FIK0"/>
<dbReference type="InterPro" id="IPR011990">
    <property type="entry name" value="TPR-like_helical_dom_sf"/>
</dbReference>
<feature type="compositionally biased region" description="Gly residues" evidence="7">
    <location>
        <begin position="494"/>
        <end position="507"/>
    </location>
</feature>
<feature type="domain" description="IF140/IFT172/WDR19 TPR" evidence="11">
    <location>
        <begin position="948"/>
        <end position="1160"/>
    </location>
</feature>
<feature type="domain" description="IFT80/172/WDR35 TPR" evidence="9">
    <location>
        <begin position="746"/>
        <end position="838"/>
    </location>
</feature>
<evidence type="ECO:0000256" key="1">
    <source>
        <dbReference type="ARBA" id="ARBA00004138"/>
    </source>
</evidence>
<evidence type="ECO:0000256" key="7">
    <source>
        <dbReference type="SAM" id="MobiDB-lite"/>
    </source>
</evidence>